<dbReference type="Pfam" id="PF00583">
    <property type="entry name" value="Acetyltransf_1"/>
    <property type="match status" value="1"/>
</dbReference>
<name>A0A841AWB9_9PSEU</name>
<dbReference type="CDD" id="cd04301">
    <property type="entry name" value="NAT_SF"/>
    <property type="match status" value="1"/>
</dbReference>
<evidence type="ECO:0000313" key="2">
    <source>
        <dbReference type="EMBL" id="MBB5851267.1"/>
    </source>
</evidence>
<dbReference type="SUPFAM" id="SSF55729">
    <property type="entry name" value="Acyl-CoA N-acyltransferases (Nat)"/>
    <property type="match status" value="1"/>
</dbReference>
<dbReference type="GO" id="GO:0016747">
    <property type="term" value="F:acyltransferase activity, transferring groups other than amino-acyl groups"/>
    <property type="evidence" value="ECO:0007669"/>
    <property type="project" value="InterPro"/>
</dbReference>
<sequence length="194" mass="22080">MSAKDDMTIHPVEHDRWDDLEEAFGDNGGCEGCWCMYWRVPSGPEYDRMRGEPARAEFSRLVREDEVPGLLAYRDGRPVGWCAVAPRPAYVRLRRSRTLRPDEPDDSGVWAVPCFYIKNEHRRSGVADHLLAAAVRHAERHGAHTLEAYPTDAGHRRYSAGELHMGTVDLFTRHGFTETERPSPGRVIVRRDLG</sequence>
<evidence type="ECO:0000313" key="3">
    <source>
        <dbReference type="Proteomes" id="UP000580861"/>
    </source>
</evidence>
<dbReference type="RefSeq" id="WP_184892897.1">
    <property type="nucleotide sequence ID" value="NZ_JACHMX010000001.1"/>
</dbReference>
<proteinExistence type="predicted"/>
<keyword evidence="2" id="KW-0808">Transferase</keyword>
<protein>
    <submittedName>
        <fullName evidence="2">GNAT superfamily N-acetyltransferase</fullName>
    </submittedName>
</protein>
<feature type="domain" description="N-acetyltransferase" evidence="1">
    <location>
        <begin position="7"/>
        <end position="194"/>
    </location>
</feature>
<gene>
    <name evidence="2" type="ORF">HDA45_001354</name>
</gene>
<dbReference type="Gene3D" id="3.40.630.30">
    <property type="match status" value="1"/>
</dbReference>
<dbReference type="AlphaFoldDB" id="A0A841AWB9"/>
<dbReference type="InterPro" id="IPR016181">
    <property type="entry name" value="Acyl_CoA_acyltransferase"/>
</dbReference>
<dbReference type="Proteomes" id="UP000580861">
    <property type="component" value="Unassembled WGS sequence"/>
</dbReference>
<dbReference type="EMBL" id="JACHMX010000001">
    <property type="protein sequence ID" value="MBB5851267.1"/>
    <property type="molecule type" value="Genomic_DNA"/>
</dbReference>
<dbReference type="InterPro" id="IPR000182">
    <property type="entry name" value="GNAT_dom"/>
</dbReference>
<reference evidence="2 3" key="1">
    <citation type="submission" date="2020-08" db="EMBL/GenBank/DDBJ databases">
        <title>Sequencing the genomes of 1000 actinobacteria strains.</title>
        <authorList>
            <person name="Klenk H.-P."/>
        </authorList>
    </citation>
    <scope>NUCLEOTIDE SEQUENCE [LARGE SCALE GENOMIC DNA]</scope>
    <source>
        <strain evidence="2 3">DSM 45272</strain>
    </source>
</reference>
<keyword evidence="3" id="KW-1185">Reference proteome</keyword>
<comment type="caution">
    <text evidence="2">The sequence shown here is derived from an EMBL/GenBank/DDBJ whole genome shotgun (WGS) entry which is preliminary data.</text>
</comment>
<dbReference type="PROSITE" id="PS51186">
    <property type="entry name" value="GNAT"/>
    <property type="match status" value="1"/>
</dbReference>
<accession>A0A841AWB9</accession>
<evidence type="ECO:0000259" key="1">
    <source>
        <dbReference type="PROSITE" id="PS51186"/>
    </source>
</evidence>
<organism evidence="2 3">
    <name type="scientific">Amycolatopsis umgeniensis</name>
    <dbReference type="NCBI Taxonomy" id="336628"/>
    <lineage>
        <taxon>Bacteria</taxon>
        <taxon>Bacillati</taxon>
        <taxon>Actinomycetota</taxon>
        <taxon>Actinomycetes</taxon>
        <taxon>Pseudonocardiales</taxon>
        <taxon>Pseudonocardiaceae</taxon>
        <taxon>Amycolatopsis</taxon>
    </lineage>
</organism>